<dbReference type="CDD" id="cd02085">
    <property type="entry name" value="P-type_ATPase_SPCA"/>
    <property type="match status" value="1"/>
</dbReference>
<evidence type="ECO:0000256" key="5">
    <source>
        <dbReference type="ARBA" id="ARBA00022692"/>
    </source>
</evidence>
<name>A0A8C2L4Z2_CYPCA</name>
<evidence type="ECO:0000259" key="20">
    <source>
        <dbReference type="SMART" id="SM00831"/>
    </source>
</evidence>
<evidence type="ECO:0000256" key="17">
    <source>
        <dbReference type="ARBA" id="ARBA00047330"/>
    </source>
</evidence>
<dbReference type="InterPro" id="IPR006413">
    <property type="entry name" value="P-type_ATPase_IIA_PMR1"/>
</dbReference>
<feature type="region of interest" description="Disordered" evidence="19">
    <location>
        <begin position="150"/>
        <end position="169"/>
    </location>
</feature>
<keyword evidence="7 18" id="KW-0547">Nucleotide-binding</keyword>
<dbReference type="PROSITE" id="PS00154">
    <property type="entry name" value="ATPASE_E1_E2"/>
    <property type="match status" value="1"/>
</dbReference>
<dbReference type="AlphaFoldDB" id="A0A8C2L4Z2"/>
<dbReference type="GO" id="GO:0005524">
    <property type="term" value="F:ATP binding"/>
    <property type="evidence" value="ECO:0007669"/>
    <property type="project" value="UniProtKB-KW"/>
</dbReference>
<feature type="transmembrane region" description="Helical" evidence="18">
    <location>
        <begin position="742"/>
        <end position="759"/>
    </location>
</feature>
<feature type="transmembrane region" description="Helical" evidence="18">
    <location>
        <begin position="66"/>
        <end position="82"/>
    </location>
</feature>
<reference evidence="21" key="1">
    <citation type="submission" date="2025-08" db="UniProtKB">
        <authorList>
            <consortium name="Ensembl"/>
        </authorList>
    </citation>
    <scope>IDENTIFICATION</scope>
</reference>
<dbReference type="InterPro" id="IPR004014">
    <property type="entry name" value="ATPase_P-typ_cation-transptr_N"/>
</dbReference>
<proteinExistence type="inferred from homology"/>
<dbReference type="Ensembl" id="ENSCCRT00020128621.1">
    <property type="protein sequence ID" value="ENSCCRP00020118001.1"/>
    <property type="gene ID" value="ENSCCRG00020053045.1"/>
</dbReference>
<evidence type="ECO:0000256" key="3">
    <source>
        <dbReference type="ARBA" id="ARBA00022448"/>
    </source>
</evidence>
<dbReference type="InterPro" id="IPR036412">
    <property type="entry name" value="HAD-like_sf"/>
</dbReference>
<comment type="subcellular location">
    <subcellularLocation>
        <location evidence="1">Golgi apparatus</location>
        <location evidence="1">trans-Golgi network membrane</location>
        <topology evidence="1">Multi-pass membrane protein</topology>
    </subcellularLocation>
    <subcellularLocation>
        <location evidence="18">Membrane</location>
        <topology evidence="18">Multi-pass membrane protein</topology>
    </subcellularLocation>
</comment>
<feature type="domain" description="Cation-transporting P-type ATPase N-terminal" evidence="20">
    <location>
        <begin position="1"/>
        <end position="62"/>
    </location>
</feature>
<dbReference type="PRINTS" id="PR00119">
    <property type="entry name" value="CATATPASE"/>
</dbReference>
<evidence type="ECO:0000256" key="18">
    <source>
        <dbReference type="RuleBase" id="RU361146"/>
    </source>
</evidence>
<evidence type="ECO:0000256" key="4">
    <source>
        <dbReference type="ARBA" id="ARBA00022568"/>
    </source>
</evidence>
<dbReference type="EC" id="7.2.2.10" evidence="18"/>
<evidence type="ECO:0000256" key="10">
    <source>
        <dbReference type="ARBA" id="ARBA00022842"/>
    </source>
</evidence>
<comment type="catalytic activity">
    <reaction evidence="16">
        <text>Ca(2+)(in) + ATP + H2O = Ca(2+)(out) + ADP + phosphate + H(+)</text>
        <dbReference type="Rhea" id="RHEA:18105"/>
        <dbReference type="ChEBI" id="CHEBI:15377"/>
        <dbReference type="ChEBI" id="CHEBI:15378"/>
        <dbReference type="ChEBI" id="CHEBI:29108"/>
        <dbReference type="ChEBI" id="CHEBI:30616"/>
        <dbReference type="ChEBI" id="CHEBI:43474"/>
        <dbReference type="ChEBI" id="CHEBI:456216"/>
        <dbReference type="EC" id="7.2.2.10"/>
    </reaction>
    <physiologicalReaction direction="left-to-right" evidence="16">
        <dbReference type="Rhea" id="RHEA:18106"/>
    </physiologicalReaction>
</comment>
<dbReference type="Pfam" id="PF00122">
    <property type="entry name" value="E1-E2_ATPase"/>
    <property type="match status" value="1"/>
</dbReference>
<keyword evidence="8 18" id="KW-0106">Calcium</keyword>
<evidence type="ECO:0000256" key="9">
    <source>
        <dbReference type="ARBA" id="ARBA00022840"/>
    </source>
</evidence>
<feature type="transmembrane region" description="Helical" evidence="18">
    <location>
        <begin position="808"/>
        <end position="830"/>
    </location>
</feature>
<keyword evidence="3 18" id="KW-0813">Transport</keyword>
<evidence type="ECO:0000256" key="6">
    <source>
        <dbReference type="ARBA" id="ARBA00022723"/>
    </source>
</evidence>
<feature type="transmembrane region" description="Helical" evidence="18">
    <location>
        <begin position="710"/>
        <end position="730"/>
    </location>
</feature>
<evidence type="ECO:0000256" key="11">
    <source>
        <dbReference type="ARBA" id="ARBA00022967"/>
    </source>
</evidence>
<keyword evidence="9 18" id="KW-0067">ATP-binding</keyword>
<dbReference type="InterPro" id="IPR059000">
    <property type="entry name" value="ATPase_P-type_domA"/>
</dbReference>
<keyword evidence="11" id="KW-1278">Translocase</keyword>
<dbReference type="Proteomes" id="UP000694701">
    <property type="component" value="Unplaced"/>
</dbReference>
<keyword evidence="14 18" id="KW-0406">Ion transport</keyword>
<comment type="similarity">
    <text evidence="2 18">Belongs to the cation transport ATPase (P-type) (TC 3.A.3) family. Type IIA subfamily.</text>
</comment>
<dbReference type="SFLD" id="SFLDF00027">
    <property type="entry name" value="p-type_atpase"/>
    <property type="match status" value="1"/>
</dbReference>
<dbReference type="InterPro" id="IPR018303">
    <property type="entry name" value="ATPase_P-typ_P_site"/>
</dbReference>
<evidence type="ECO:0000256" key="1">
    <source>
        <dbReference type="ARBA" id="ARBA00004166"/>
    </source>
</evidence>
<dbReference type="PRINTS" id="PR00121">
    <property type="entry name" value="NAKATPASE"/>
</dbReference>
<feature type="transmembrane region" description="Helical" evidence="18">
    <location>
        <begin position="232"/>
        <end position="251"/>
    </location>
</feature>
<dbReference type="SUPFAM" id="SSF56784">
    <property type="entry name" value="HAD-like"/>
    <property type="match status" value="1"/>
</dbReference>
<dbReference type="InterPro" id="IPR008250">
    <property type="entry name" value="ATPase_P-typ_transduc_dom_A_sf"/>
</dbReference>
<dbReference type="NCBIfam" id="TIGR01522">
    <property type="entry name" value="ATPase-IIA2_Ca"/>
    <property type="match status" value="1"/>
</dbReference>
<dbReference type="InterPro" id="IPR001757">
    <property type="entry name" value="P_typ_ATPase"/>
</dbReference>
<evidence type="ECO:0000256" key="15">
    <source>
        <dbReference type="ARBA" id="ARBA00023136"/>
    </source>
</evidence>
<sequence length="851" mass="93119">QGADLQFGLTQEEVTRRRTYHGWNEFDISEDEPLWKKYISQFKDPLILLLLASAVISVLMRQFDDAVSITVAIIIVVTVAFVQEYRSEKSLEELGKLVPPECHCVREGHLEHLLARELVPGDTVCLSVGERVPADLRLFEAMDLSVDESSLTGETTPCTKTSAPQPAATNGDITSRSNIAFMGTLVRCGKAKGIVIGTGENSEFGEVFKMMQAEEAPKTPLQKSMDLLGKQLSLYSFGIIGVIMMVGWLQGKYILDMFTIGVSLAVAAIPEGLPIVVTVTLALGVMRMVKKRAIVKKLPIVETLSCCNVICSDKTGTLTKNEMTVTHLFTSDGQHAEVTGVGYNNSGEVLMDGEVVHGFSNTSFSKIVEAGCVCNDAVIRSNTLMGRPTEGALIALAMKMGLEGLQQEFVRLEEIPFSSEQKWMAVRVVHRTQQGAYEQIIRFCTSYNSQGVTLPLTNQQRELFQQQKSYMGTAGLRVLAFASGSEMGALTFLGLVGIIDPPRAGVKEAVATLISSGVAVKMITGDSQETAVSIGVTFKLVIPFLSQCIVVFYRASPRHKLKIVKSLQNIGAVVAMTGDGVNDAVALKAADIGVAMGQTGTDVCKEAADMILVDDDFQTIMSAIEEGKGIYNNIKNFVRFQLSTSIAALTLISLATLMNFPSPLNAMQILWINIIMDGPPAQSLGVEPVDQDVIRKPPRNVRDSIITRSLIVKILVSSFIIVCGTLFVFWRELRDNEITPRDTTMTFTCFVFFDMFNALSSRSQTRMVHELGLCSNRMFCYAVLGSIMGQLLVIYFPPLQKVFQTESLSILDLLFLVGLTSSVCVVSEVIKKLERLRGGENMADTDDFHDV</sequence>
<dbReference type="FunFam" id="2.70.150.10:FF:000008">
    <property type="entry name" value="Calcium-transporting ATPase"/>
    <property type="match status" value="1"/>
</dbReference>
<dbReference type="PANTHER" id="PTHR42861">
    <property type="entry name" value="CALCIUM-TRANSPORTING ATPASE"/>
    <property type="match status" value="1"/>
</dbReference>
<keyword evidence="10" id="KW-0460">Magnesium</keyword>
<evidence type="ECO:0000256" key="14">
    <source>
        <dbReference type="ARBA" id="ARBA00023065"/>
    </source>
</evidence>
<keyword evidence="12 18" id="KW-1133">Transmembrane helix</keyword>
<dbReference type="FunFam" id="3.40.50.1000:FF:000001">
    <property type="entry name" value="Phospholipid-transporting ATPase IC"/>
    <property type="match status" value="1"/>
</dbReference>
<dbReference type="SFLD" id="SFLDS00003">
    <property type="entry name" value="Haloacid_Dehalogenase"/>
    <property type="match status" value="1"/>
</dbReference>
<evidence type="ECO:0000313" key="21">
    <source>
        <dbReference type="Ensembl" id="ENSCCRP00020118001.1"/>
    </source>
</evidence>
<evidence type="ECO:0000256" key="2">
    <source>
        <dbReference type="ARBA" id="ARBA00005675"/>
    </source>
</evidence>
<feature type="transmembrane region" description="Helical" evidence="18">
    <location>
        <begin position="779"/>
        <end position="796"/>
    </location>
</feature>
<dbReference type="GO" id="GO:0046872">
    <property type="term" value="F:metal ion binding"/>
    <property type="evidence" value="ECO:0007669"/>
    <property type="project" value="UniProtKB-KW"/>
</dbReference>
<dbReference type="SMART" id="SM00831">
    <property type="entry name" value="Cation_ATPase_N"/>
    <property type="match status" value="1"/>
</dbReference>
<dbReference type="Gene3D" id="2.70.150.10">
    <property type="entry name" value="Calcium-transporting ATPase, cytoplasmic transduction domain A"/>
    <property type="match status" value="1"/>
</dbReference>
<dbReference type="Gene3D" id="1.20.1110.10">
    <property type="entry name" value="Calcium-transporting ATPase, transmembrane domain"/>
    <property type="match status" value="2"/>
</dbReference>
<keyword evidence="4 18" id="KW-0109">Calcium transport</keyword>
<evidence type="ECO:0000256" key="7">
    <source>
        <dbReference type="ARBA" id="ARBA00022741"/>
    </source>
</evidence>
<dbReference type="InterPro" id="IPR023298">
    <property type="entry name" value="ATPase_P-typ_TM_dom_sf"/>
</dbReference>
<dbReference type="Pfam" id="PF00690">
    <property type="entry name" value="Cation_ATPase_N"/>
    <property type="match status" value="1"/>
</dbReference>
<comment type="catalytic activity">
    <reaction evidence="17">
        <text>Mn(2+)(in) + ATP + H2O = Mn(2+)(out) + ADP + phosphate + H(+)</text>
        <dbReference type="Rhea" id="RHEA:66820"/>
        <dbReference type="ChEBI" id="CHEBI:15377"/>
        <dbReference type="ChEBI" id="CHEBI:15378"/>
        <dbReference type="ChEBI" id="CHEBI:29035"/>
        <dbReference type="ChEBI" id="CHEBI:30616"/>
        <dbReference type="ChEBI" id="CHEBI:43474"/>
        <dbReference type="ChEBI" id="CHEBI:456216"/>
    </reaction>
    <physiologicalReaction direction="left-to-right" evidence="17">
        <dbReference type="Rhea" id="RHEA:66821"/>
    </physiologicalReaction>
</comment>
<protein>
    <recommendedName>
        <fullName evidence="18">Calcium-transporting ATPase</fullName>
        <ecNumber evidence="18">7.2.2.10</ecNumber>
    </recommendedName>
</protein>
<dbReference type="Gene3D" id="3.40.50.1000">
    <property type="entry name" value="HAD superfamily/HAD-like"/>
    <property type="match status" value="2"/>
</dbReference>
<dbReference type="SFLD" id="SFLDG00002">
    <property type="entry name" value="C1.7:_P-type_atpase_like"/>
    <property type="match status" value="1"/>
</dbReference>
<evidence type="ECO:0000256" key="19">
    <source>
        <dbReference type="SAM" id="MobiDB-lite"/>
    </source>
</evidence>
<dbReference type="InterPro" id="IPR006068">
    <property type="entry name" value="ATPase_P-typ_cation-transptr_C"/>
</dbReference>
<dbReference type="SUPFAM" id="SSF81653">
    <property type="entry name" value="Calcium ATPase, transduction domain A"/>
    <property type="match status" value="1"/>
</dbReference>
<dbReference type="Pfam" id="PF00689">
    <property type="entry name" value="Cation_ATPase_C"/>
    <property type="match status" value="1"/>
</dbReference>
<dbReference type="InterPro" id="IPR044492">
    <property type="entry name" value="P_typ_ATPase_HD_dom"/>
</dbReference>
<evidence type="ECO:0000256" key="16">
    <source>
        <dbReference type="ARBA" id="ARBA00047282"/>
    </source>
</evidence>
<dbReference type="GO" id="GO:0005794">
    <property type="term" value="C:Golgi apparatus"/>
    <property type="evidence" value="ECO:0007669"/>
    <property type="project" value="UniProtKB-SubCell"/>
</dbReference>
<dbReference type="Gene3D" id="3.40.1110.10">
    <property type="entry name" value="Calcium-transporting ATPase, cytoplasmic domain N"/>
    <property type="match status" value="1"/>
</dbReference>
<keyword evidence="13" id="KW-0333">Golgi apparatus</keyword>
<dbReference type="NCBIfam" id="TIGR01494">
    <property type="entry name" value="ATPase_P-type"/>
    <property type="match status" value="3"/>
</dbReference>
<keyword evidence="5 18" id="KW-0812">Transmembrane</keyword>
<keyword evidence="6" id="KW-0479">Metal-binding</keyword>
<feature type="transmembrane region" description="Helical" evidence="18">
    <location>
        <begin position="257"/>
        <end position="286"/>
    </location>
</feature>
<dbReference type="FunFam" id="3.40.1110.10:FF:000006">
    <property type="entry name" value="Calcium-transporting ATPase"/>
    <property type="match status" value="1"/>
</dbReference>
<feature type="transmembrane region" description="Helical" evidence="18">
    <location>
        <begin position="42"/>
        <end position="60"/>
    </location>
</feature>
<comment type="function">
    <text evidence="18">Catalyzes the hydrolysis of ATP coupled with the transport of calcium.</text>
</comment>
<dbReference type="InterPro" id="IPR023299">
    <property type="entry name" value="ATPase_P-typ_cyto_dom_N"/>
</dbReference>
<organism evidence="21 22">
    <name type="scientific">Cyprinus carpio</name>
    <name type="common">Common carp</name>
    <dbReference type="NCBI Taxonomy" id="7962"/>
    <lineage>
        <taxon>Eukaryota</taxon>
        <taxon>Metazoa</taxon>
        <taxon>Chordata</taxon>
        <taxon>Craniata</taxon>
        <taxon>Vertebrata</taxon>
        <taxon>Euteleostomi</taxon>
        <taxon>Actinopterygii</taxon>
        <taxon>Neopterygii</taxon>
        <taxon>Teleostei</taxon>
        <taxon>Ostariophysi</taxon>
        <taxon>Cypriniformes</taxon>
        <taxon>Cyprinidae</taxon>
        <taxon>Cyprininae</taxon>
        <taxon>Cyprinus</taxon>
    </lineage>
</organism>
<evidence type="ECO:0000256" key="12">
    <source>
        <dbReference type="ARBA" id="ARBA00022989"/>
    </source>
</evidence>
<feature type="transmembrane region" description="Helical" evidence="18">
    <location>
        <begin position="531"/>
        <end position="553"/>
    </location>
</feature>
<feature type="transmembrane region" description="Helical" evidence="18">
    <location>
        <begin position="478"/>
        <end position="499"/>
    </location>
</feature>
<evidence type="ECO:0000256" key="8">
    <source>
        <dbReference type="ARBA" id="ARBA00022837"/>
    </source>
</evidence>
<dbReference type="GO" id="GO:0016887">
    <property type="term" value="F:ATP hydrolysis activity"/>
    <property type="evidence" value="ECO:0007669"/>
    <property type="project" value="InterPro"/>
</dbReference>
<dbReference type="Pfam" id="PF13246">
    <property type="entry name" value="Cation_ATPase"/>
    <property type="match status" value="1"/>
</dbReference>
<dbReference type="GO" id="GO:0016020">
    <property type="term" value="C:membrane"/>
    <property type="evidence" value="ECO:0007669"/>
    <property type="project" value="UniProtKB-SubCell"/>
</dbReference>
<keyword evidence="15 18" id="KW-0472">Membrane</keyword>
<evidence type="ECO:0000313" key="22">
    <source>
        <dbReference type="Proteomes" id="UP000694701"/>
    </source>
</evidence>
<evidence type="ECO:0000256" key="13">
    <source>
        <dbReference type="ARBA" id="ARBA00023034"/>
    </source>
</evidence>
<accession>A0A8C2L4Z2</accession>
<dbReference type="GO" id="GO:0005388">
    <property type="term" value="F:P-type calcium transporter activity"/>
    <property type="evidence" value="ECO:0007669"/>
    <property type="project" value="UniProtKB-EC"/>
</dbReference>
<dbReference type="InterPro" id="IPR023214">
    <property type="entry name" value="HAD_sf"/>
</dbReference>
<dbReference type="SUPFAM" id="SSF81665">
    <property type="entry name" value="Calcium ATPase, transmembrane domain M"/>
    <property type="match status" value="1"/>
</dbReference>